<dbReference type="GO" id="GO:0005737">
    <property type="term" value="C:cytoplasm"/>
    <property type="evidence" value="ECO:0007669"/>
    <property type="project" value="TreeGrafter"/>
</dbReference>
<dbReference type="CDD" id="cd02859">
    <property type="entry name" value="E_set_AMPKbeta_like_N"/>
    <property type="match status" value="1"/>
</dbReference>
<protein>
    <recommendedName>
        <fullName evidence="3">5'-AMP-activated protein kinase subunit beta-1</fullName>
    </recommendedName>
</protein>
<sequence>MPMDNKVLNDEGSFFMNIIFLKCCTFEGRVITHGGRFLWQWFSGQRQETLLSFLQSSRKKSCTFVERHRNFLSENLFGREIPIDNQCTWDTASNLPEILGRIYMGFRILAFCALAAIERDDFTLATDEEEDIDNNDTTAKIQTFKTQKLIDYANIKKGSDQRMHVLRKVEFIWPWGPHEVLLSGSFVDWSTKLKMFRSKNAFHIALMLPKGHHEFKFFVDNRWCLSNSKEYRKCKGSVNDERNYIHVN</sequence>
<dbReference type="GO" id="GO:0007165">
    <property type="term" value="P:signal transduction"/>
    <property type="evidence" value="ECO:0007669"/>
    <property type="project" value="TreeGrafter"/>
</dbReference>
<dbReference type="InterPro" id="IPR014756">
    <property type="entry name" value="Ig_E-set"/>
</dbReference>
<comment type="similarity">
    <text evidence="1">Belongs to the 5'-AMP-activated protein kinase beta subunit family.</text>
</comment>
<dbReference type="InterPro" id="IPR013783">
    <property type="entry name" value="Ig-like_fold"/>
</dbReference>
<dbReference type="Pfam" id="PF16561">
    <property type="entry name" value="AMPK1_CBM"/>
    <property type="match status" value="1"/>
</dbReference>
<dbReference type="InterPro" id="IPR032640">
    <property type="entry name" value="AMPK1_CBM"/>
</dbReference>
<dbReference type="SUPFAM" id="SSF81296">
    <property type="entry name" value="E set domains"/>
    <property type="match status" value="1"/>
</dbReference>
<keyword evidence="5" id="KW-1185">Reference proteome</keyword>
<proteinExistence type="inferred from homology"/>
<dbReference type="PANTHER" id="PTHR10343:SF84">
    <property type="entry name" value="5'-AMP-ACTIVATED PROTEIN KINASE SUBUNIT BETA-1"/>
    <property type="match status" value="1"/>
</dbReference>
<name>A0A915KV08_ROMCU</name>
<accession>A0A915KV08</accession>
<dbReference type="GO" id="GO:0019901">
    <property type="term" value="F:protein kinase binding"/>
    <property type="evidence" value="ECO:0007669"/>
    <property type="project" value="TreeGrafter"/>
</dbReference>
<comment type="function">
    <text evidence="2">Non-catalytic subunit of AMP-activated protein kinase (AMPK), an energy sensor protein kinase that plays a key role in regulating cellular energy metabolism. In response to reduction of intracellular ATP levels, AMPK activates energy-producing pathways and inhibits energy-consuming processes: inhibits protein, carbohydrate and lipid biosynthesis, as well as cell growth and proliferation. AMPK acts via direct phosphorylation of metabolic enzymes, and by longer-term effects via phosphorylation of transcription regulators. Also acts as a regulator of cellular polarity by remodeling the actin cytoskeleton; probably by indirectly activating myosin. Beta non-catalytic subunit acts as a scaffold on which the AMPK complex assembles, via its C-terminus that bridges alpha (PRKAA1 or PRKAA2) and gamma subunits (PRKAG1, PRKAG2 or PRKAG3).</text>
</comment>
<evidence type="ECO:0000256" key="1">
    <source>
        <dbReference type="ARBA" id="ARBA00010926"/>
    </source>
</evidence>
<dbReference type="GO" id="GO:0005634">
    <property type="term" value="C:nucleus"/>
    <property type="evidence" value="ECO:0007669"/>
    <property type="project" value="TreeGrafter"/>
</dbReference>
<dbReference type="Proteomes" id="UP000887565">
    <property type="component" value="Unplaced"/>
</dbReference>
<evidence type="ECO:0000256" key="3">
    <source>
        <dbReference type="ARBA" id="ARBA00040010"/>
    </source>
</evidence>
<dbReference type="GO" id="GO:0031588">
    <property type="term" value="C:nucleotide-activated protein kinase complex"/>
    <property type="evidence" value="ECO:0007669"/>
    <property type="project" value="TreeGrafter"/>
</dbReference>
<evidence type="ECO:0000313" key="6">
    <source>
        <dbReference type="WBParaSite" id="nRc.2.0.1.t42766-RA"/>
    </source>
</evidence>
<dbReference type="PANTHER" id="PTHR10343">
    <property type="entry name" value="5'-AMP-ACTIVATED PROTEIN KINASE , BETA SUBUNIT"/>
    <property type="match status" value="1"/>
</dbReference>
<reference evidence="6" key="1">
    <citation type="submission" date="2022-11" db="UniProtKB">
        <authorList>
            <consortium name="WormBaseParasite"/>
        </authorList>
    </citation>
    <scope>IDENTIFICATION</scope>
</reference>
<evidence type="ECO:0000259" key="4">
    <source>
        <dbReference type="Pfam" id="PF16561"/>
    </source>
</evidence>
<evidence type="ECO:0000313" key="5">
    <source>
        <dbReference type="Proteomes" id="UP000887565"/>
    </source>
</evidence>
<dbReference type="Gene3D" id="2.60.40.10">
    <property type="entry name" value="Immunoglobulins"/>
    <property type="match status" value="1"/>
</dbReference>
<feature type="domain" description="AMP-activated protein kinase glycogen-binding" evidence="4">
    <location>
        <begin position="169"/>
        <end position="248"/>
    </location>
</feature>
<dbReference type="AlphaFoldDB" id="A0A915KV08"/>
<dbReference type="WBParaSite" id="nRc.2.0.1.t42766-RA">
    <property type="protein sequence ID" value="nRc.2.0.1.t42766-RA"/>
    <property type="gene ID" value="nRc.2.0.1.g42766"/>
</dbReference>
<evidence type="ECO:0000256" key="2">
    <source>
        <dbReference type="ARBA" id="ARBA00025180"/>
    </source>
</evidence>
<organism evidence="5 6">
    <name type="scientific">Romanomermis culicivorax</name>
    <name type="common">Nematode worm</name>
    <dbReference type="NCBI Taxonomy" id="13658"/>
    <lineage>
        <taxon>Eukaryota</taxon>
        <taxon>Metazoa</taxon>
        <taxon>Ecdysozoa</taxon>
        <taxon>Nematoda</taxon>
        <taxon>Enoplea</taxon>
        <taxon>Dorylaimia</taxon>
        <taxon>Mermithida</taxon>
        <taxon>Mermithoidea</taxon>
        <taxon>Mermithidae</taxon>
        <taxon>Romanomermis</taxon>
    </lineage>
</organism>
<dbReference type="InterPro" id="IPR050827">
    <property type="entry name" value="CRP1_MDG1_kinase"/>
</dbReference>